<feature type="transmembrane region" description="Helical" evidence="1">
    <location>
        <begin position="25"/>
        <end position="43"/>
    </location>
</feature>
<accession>A0A266NFI4</accession>
<evidence type="ECO:0000256" key="1">
    <source>
        <dbReference type="SAM" id="Phobius"/>
    </source>
</evidence>
<feature type="domain" description="Prepilin type IV endopeptidase peptidase" evidence="2">
    <location>
        <begin position="5"/>
        <end position="110"/>
    </location>
</feature>
<dbReference type="Proteomes" id="UP000215788">
    <property type="component" value="Unassembled WGS sequence"/>
</dbReference>
<dbReference type="InterPro" id="IPR000045">
    <property type="entry name" value="Prepilin_IV_endopep_pep"/>
</dbReference>
<dbReference type="EMBL" id="NQKI01000002">
    <property type="protein sequence ID" value="OZY61183.1"/>
    <property type="molecule type" value="Genomic_DNA"/>
</dbReference>
<dbReference type="Gene3D" id="1.20.120.1220">
    <property type="match status" value="1"/>
</dbReference>
<dbReference type="RefSeq" id="WP_094992063.1">
    <property type="nucleotide sequence ID" value="NZ_NQKI01000002.1"/>
</dbReference>
<evidence type="ECO:0000259" key="2">
    <source>
        <dbReference type="Pfam" id="PF01478"/>
    </source>
</evidence>
<organism evidence="3 4">
    <name type="scientific">Pseudomonas lundensis</name>
    <dbReference type="NCBI Taxonomy" id="86185"/>
    <lineage>
        <taxon>Bacteria</taxon>
        <taxon>Pseudomonadati</taxon>
        <taxon>Pseudomonadota</taxon>
        <taxon>Gammaproteobacteria</taxon>
        <taxon>Pseudomonadales</taxon>
        <taxon>Pseudomonadaceae</taxon>
        <taxon>Pseudomonas</taxon>
    </lineage>
</organism>
<keyword evidence="1" id="KW-0472">Membrane</keyword>
<keyword evidence="1" id="KW-0812">Transmembrane</keyword>
<sequence>MTPLIVLYLWLSACALQDLYQRQIANTLTLGGMALAVLYLLWSGHTWLGAPASEAGVALVIVLVLTLPGYALNTFGAGDVKLLIALALATDRLTVLGTVIGAGVCAVLWMLIASKILPLLYQRVTTPDVEDPGNLSKKIPFAPFLLAGFTLVWLCMP</sequence>
<feature type="transmembrane region" description="Helical" evidence="1">
    <location>
        <begin position="93"/>
        <end position="113"/>
    </location>
</feature>
<protein>
    <submittedName>
        <fullName evidence="3">Prepilin peptidase</fullName>
    </submittedName>
</protein>
<dbReference type="GO" id="GO:0016020">
    <property type="term" value="C:membrane"/>
    <property type="evidence" value="ECO:0007669"/>
    <property type="project" value="InterPro"/>
</dbReference>
<dbReference type="Pfam" id="PF01478">
    <property type="entry name" value="Peptidase_A24"/>
    <property type="match status" value="1"/>
</dbReference>
<reference evidence="3 4" key="1">
    <citation type="submission" date="2017-08" db="EMBL/GenBank/DDBJ databases">
        <title>Genomic and metabolic characterisation of spoilage-associated Pseudomonas species.</title>
        <authorList>
            <person name="Stanborough T."/>
            <person name="Fegan N."/>
            <person name="Powell S.M."/>
            <person name="Singh T."/>
            <person name="Tamplin M.L."/>
            <person name="Chandry P.S."/>
        </authorList>
    </citation>
    <scope>NUCLEOTIDE SEQUENCE [LARGE SCALE GENOMIC DNA]</scope>
    <source>
        <strain evidence="3 4">L1802</strain>
    </source>
</reference>
<proteinExistence type="predicted"/>
<gene>
    <name evidence="3" type="ORF">CJF39_02775</name>
</gene>
<evidence type="ECO:0000313" key="3">
    <source>
        <dbReference type="EMBL" id="OZY61183.1"/>
    </source>
</evidence>
<feature type="transmembrane region" description="Helical" evidence="1">
    <location>
        <begin position="55"/>
        <end position="73"/>
    </location>
</feature>
<keyword evidence="1" id="KW-1133">Transmembrane helix</keyword>
<evidence type="ECO:0000313" key="4">
    <source>
        <dbReference type="Proteomes" id="UP000215788"/>
    </source>
</evidence>
<dbReference type="AlphaFoldDB" id="A0A266NFI4"/>
<name>A0A266NFI4_9PSED</name>
<dbReference type="OrthoDB" id="5600918at2"/>
<comment type="caution">
    <text evidence="3">The sequence shown here is derived from an EMBL/GenBank/DDBJ whole genome shotgun (WGS) entry which is preliminary data.</text>
</comment>
<dbReference type="GO" id="GO:0004190">
    <property type="term" value="F:aspartic-type endopeptidase activity"/>
    <property type="evidence" value="ECO:0007669"/>
    <property type="project" value="InterPro"/>
</dbReference>